<dbReference type="Gene3D" id="2.130.10.10">
    <property type="entry name" value="YVTN repeat-like/Quinoprotein amine dehydrogenase"/>
    <property type="match status" value="3"/>
</dbReference>
<sequence length="1857" mass="205914">MAKNAYTNNAIRVVMAYVSVILYLVLPCLTLHAAEMPYLQQNSQHTGRSTFLGPDTLPLIKWGKHIHGYISSQPVVDQSGRVYFGSTKGMFFAIAPDGKEYSVNFGSGIDSTAVIGQSGTIYVLCNDGSLCALDKETLSIKWKYPTKSPVKWASPVVGKDETIYFGTGDGILYALDKDGKLLWNIALDSPIQSTPAIDTGIIYISSINGSLYALTPDGKIKWEKGLRVSPFSSPVISPDDGYIYIATIDNTLLAIASDGNTMNIMEINSPIYSLPAFGSNQEIYLGVEDGLCIITKEGMQLVPTGAIFRSYPIVDVKGVVYIASRSGNIYAILPDGKIKWNYKIGLIPCPISLGPGNTLYVGDRNGDIYGFVSASKSLPQKGVKLPDSPKDLQAILKGFENTLVWKDAGDKEDGFIIERKTMSTDYTEVGRVNKNITGFKDTNLVPAMGYSYRVCAYNTIGISKYSNEVAIATPQIPPTTPLNLQVNVKGTQINLSWQDTASNESGFLLERLIDGTYTELCKLAPDTVKYQDNNVTPATDYSYRILAFNEVGYSDCSNEVFIRTPDIPPFPPDMLVLTRFNRQEIVVSWHDNSQNEQGFILERRIDKGTFTAISIAGGATFLPFNSLQFTDKQVKLNSIYYYRICSYNSAGRSEYSNILEVNTAPKLPNLPGDFKAASVSSTKGVFLTWLDTSKNEDGFKIVKSEKGQKEYKLVCTLEPNTTSYNDIRVKYGITYYYRIVSFNSFGRLEYTKPILVTIPLSPPSEPVDVQALLIEPTQIKIAWKDTAVNETGFKVQRKAPGEDGFTPIVRLGSNSTQYIDASLLPDTNYSYQVVSYNKSGEGISEVVSIKTSRGLPQQPSGLRVANVSNMNICLVWTIHGDRMGFRLERRKENAAYDEIATMGPNITTYRDTEVFPNTVYFYRICSYGMSGNSKYSEEIKAITRDTQPFFPTELRAMAGEEGIELSWQDNSSNEAGFRIERKQDTTQFEEIYHVPANINHYEDKNIGIKTTYIYRVRAYNDIGQSLYSNEIKISTPGPPLAPFGLNGIAVDPFQINLSWGDNSNDEEGFIIEKKIREKFYEVGRISKNNTIFTEINLTPKTAYSYRVRSYNKFGSSDYSQVVTITTLQPPLTPPGSLKASAPQDGCIHLTWQTNPDDEAGFVLERASSDTDFQEIASIAQGASSYMDIKLVSNSIYHYRMRAVKGDEYSIYSNTVAVKTPNTIPKPPDNLILVAASREAISICWQDNSSNETGFRIERAEGTDNEYKVIATVEGNICTLEDKDVLGRMSYQYQVIAYNDIGESQPSNLLVAVALGQGEINLLQKSIQHSLGQEEFAPQLRWSFQTGQGIRNSSAILSNDKKLFFGSTDGKIYCLKSDTGEQLWAYETLKSIVSSPVIDPDNDTIYAGSRDGYLYSLTIDGNLRWKYYIGDSVESSPIIHNGIIYIISVSGELYAFLTNGNVKWSIRLKGQGFSSPVVGLDGSVYIGVNGNEENSAIYAISEIGKIRWKYPVTYGIRAAAGVGYDNSIYIGIKDKNGDNLYAFSEAGVPKWKYATSGWINQSVMVGPDGGIYAVSNEPTGTSKIYRINDNGQSDWHHQIGWIYSAPSIDSSGIMYVGGDSTIYAINKDGEIIWAYTAGSRIASSPTISTDRMVYFGCMDGKMYALECGSSPPDAPEHLNARVCSSKTVELSWIDNSNNETGFVIERKTGEGEFNVVTDVPVNIIKFTDTNLLAVTKYEYRVASYNQKGESAYSDTCSGKTFSEPIEEIKVVQIIDIGASNSLQIRWKKPDDSNFSHVRLYRSIIPGEIGSLVRNNITTDYIIDENLVPNLRYYYTLKAVDRHGIEVLSTRQYSGAVRK</sequence>
<keyword evidence="1" id="KW-0677">Repeat</keyword>
<evidence type="ECO:0000259" key="2">
    <source>
        <dbReference type="PROSITE" id="PS50853"/>
    </source>
</evidence>
<dbReference type="SMART" id="SM00564">
    <property type="entry name" value="PQQ"/>
    <property type="match status" value="12"/>
</dbReference>
<proteinExistence type="predicted"/>
<dbReference type="EMBL" id="PFIC01000147">
    <property type="protein sequence ID" value="PIX17042.1"/>
    <property type="molecule type" value="Genomic_DNA"/>
</dbReference>
<dbReference type="SUPFAM" id="SSF50998">
    <property type="entry name" value="Quinoprotein alcohol dehydrogenase-like"/>
    <property type="match status" value="2"/>
</dbReference>
<dbReference type="Pfam" id="PF00041">
    <property type="entry name" value="fn3"/>
    <property type="match status" value="2"/>
</dbReference>
<feature type="domain" description="Fibronectin type-III" evidence="2">
    <location>
        <begin position="385"/>
        <end position="476"/>
    </location>
</feature>
<dbReference type="InterPro" id="IPR003961">
    <property type="entry name" value="FN3_dom"/>
</dbReference>
<reference evidence="4" key="1">
    <citation type="submission" date="2017-09" db="EMBL/GenBank/DDBJ databases">
        <title>Depth-based differentiation of microbial function through sediment-hosted aquifers and enrichment of novel symbionts in the deep terrestrial subsurface.</title>
        <authorList>
            <person name="Probst A.J."/>
            <person name="Ladd B."/>
            <person name="Jarett J.K."/>
            <person name="Geller-Mcgrath D.E."/>
            <person name="Sieber C.M.K."/>
            <person name="Emerson J.B."/>
            <person name="Anantharaman K."/>
            <person name="Thomas B.C."/>
            <person name="Malmstrom R."/>
            <person name="Stieglmeier M."/>
            <person name="Klingl A."/>
            <person name="Woyke T."/>
            <person name="Ryan C.M."/>
            <person name="Banfield J.F."/>
        </authorList>
    </citation>
    <scope>NUCLEOTIDE SEQUENCE [LARGE SCALE GENOMIC DNA]</scope>
</reference>
<comment type="caution">
    <text evidence="3">The sequence shown here is derived from an EMBL/GenBank/DDBJ whole genome shotgun (WGS) entry which is preliminary data.</text>
</comment>
<feature type="domain" description="Fibronectin type-III" evidence="2">
    <location>
        <begin position="670"/>
        <end position="761"/>
    </location>
</feature>
<dbReference type="InterPro" id="IPR002372">
    <property type="entry name" value="PQQ_rpt_dom"/>
</dbReference>
<dbReference type="CDD" id="cd00063">
    <property type="entry name" value="FN3"/>
    <property type="match status" value="11"/>
</dbReference>
<protein>
    <recommendedName>
        <fullName evidence="2">Fibronectin type-III domain-containing protein</fullName>
    </recommendedName>
</protein>
<evidence type="ECO:0000313" key="4">
    <source>
        <dbReference type="Proteomes" id="UP000229297"/>
    </source>
</evidence>
<dbReference type="Gene3D" id="2.40.10.480">
    <property type="match status" value="1"/>
</dbReference>
<dbReference type="Proteomes" id="UP000229297">
    <property type="component" value="Unassembled WGS sequence"/>
</dbReference>
<feature type="domain" description="Fibronectin type-III" evidence="2">
    <location>
        <begin position="571"/>
        <end position="666"/>
    </location>
</feature>
<feature type="domain" description="Fibronectin type-III" evidence="2">
    <location>
        <begin position="477"/>
        <end position="567"/>
    </location>
</feature>
<dbReference type="Gene3D" id="2.60.40.10">
    <property type="entry name" value="Immunoglobulins"/>
    <property type="match status" value="12"/>
</dbReference>
<dbReference type="InterPro" id="IPR011047">
    <property type="entry name" value="Quinoprotein_ADH-like_sf"/>
</dbReference>
<accession>A0A2M7JC88</accession>
<organism evidence="3 4">
    <name type="scientific">Candidatus Desantisbacteria bacterium CG_4_8_14_3_um_filter_40_12</name>
    <dbReference type="NCBI Taxonomy" id="1974545"/>
    <lineage>
        <taxon>Bacteria</taxon>
        <taxon>Candidatus Desantisiibacteriota</taxon>
    </lineage>
</organism>
<dbReference type="PANTHER" id="PTHR13817:SF73">
    <property type="entry name" value="FIBRONECTIN TYPE-III DOMAIN-CONTAINING PROTEIN"/>
    <property type="match status" value="1"/>
</dbReference>
<dbReference type="InterPro" id="IPR018391">
    <property type="entry name" value="PQQ_b-propeller_rpt"/>
</dbReference>
<evidence type="ECO:0000313" key="3">
    <source>
        <dbReference type="EMBL" id="PIX17042.1"/>
    </source>
</evidence>
<name>A0A2M7JC88_9BACT</name>
<dbReference type="InterPro" id="IPR036116">
    <property type="entry name" value="FN3_sf"/>
</dbReference>
<feature type="domain" description="Fibronectin type-III" evidence="2">
    <location>
        <begin position="1133"/>
        <end position="1222"/>
    </location>
</feature>
<dbReference type="PROSITE" id="PS50853">
    <property type="entry name" value="FN3"/>
    <property type="match status" value="11"/>
</dbReference>
<feature type="domain" description="Fibronectin type-III" evidence="2">
    <location>
        <begin position="1041"/>
        <end position="1129"/>
    </location>
</feature>
<feature type="domain" description="Fibronectin type-III" evidence="2">
    <location>
        <begin position="947"/>
        <end position="1038"/>
    </location>
</feature>
<gene>
    <name evidence="3" type="ORF">COZ71_05360</name>
</gene>
<dbReference type="InterPro" id="IPR050964">
    <property type="entry name" value="Striated_Muscle_Regulatory"/>
</dbReference>
<dbReference type="Pfam" id="PF13360">
    <property type="entry name" value="PQQ_2"/>
    <property type="match status" value="3"/>
</dbReference>
<feature type="domain" description="Fibronectin type-III" evidence="2">
    <location>
        <begin position="1673"/>
        <end position="1762"/>
    </location>
</feature>
<dbReference type="InterPro" id="IPR015943">
    <property type="entry name" value="WD40/YVTN_repeat-like_dom_sf"/>
</dbReference>
<dbReference type="InterPro" id="IPR013783">
    <property type="entry name" value="Ig-like_fold"/>
</dbReference>
<dbReference type="PANTHER" id="PTHR13817">
    <property type="entry name" value="TITIN"/>
    <property type="match status" value="1"/>
</dbReference>
<feature type="domain" description="Fibronectin type-III" evidence="2">
    <location>
        <begin position="858"/>
        <end position="946"/>
    </location>
</feature>
<dbReference type="SUPFAM" id="SSF49265">
    <property type="entry name" value="Fibronectin type III"/>
    <property type="match status" value="7"/>
</dbReference>
<evidence type="ECO:0000256" key="1">
    <source>
        <dbReference type="ARBA" id="ARBA00022737"/>
    </source>
</evidence>
<feature type="domain" description="Fibronectin type-III" evidence="2">
    <location>
        <begin position="762"/>
        <end position="854"/>
    </location>
</feature>
<feature type="domain" description="Fibronectin type-III" evidence="2">
    <location>
        <begin position="1226"/>
        <end position="1317"/>
    </location>
</feature>
<dbReference type="SMART" id="SM00060">
    <property type="entry name" value="FN3"/>
    <property type="match status" value="12"/>
</dbReference>